<protein>
    <submittedName>
        <fullName evidence="1">DEAD-domain-containing protein</fullName>
    </submittedName>
</protein>
<reference evidence="1 2" key="1">
    <citation type="journal article" date="2018" name="Mol. Biol. Evol.">
        <title>Broad Genomic Sampling Reveals a Smut Pathogenic Ancestry of the Fungal Clade Ustilaginomycotina.</title>
        <authorList>
            <person name="Kijpornyongpan T."/>
            <person name="Mondo S.J."/>
            <person name="Barry K."/>
            <person name="Sandor L."/>
            <person name="Lee J."/>
            <person name="Lipzen A."/>
            <person name="Pangilinan J."/>
            <person name="LaButti K."/>
            <person name="Hainaut M."/>
            <person name="Henrissat B."/>
            <person name="Grigoriev I.V."/>
            <person name="Spatafora J.W."/>
            <person name="Aime M.C."/>
        </authorList>
    </citation>
    <scope>NUCLEOTIDE SEQUENCE [LARGE SCALE GENOMIC DNA]</scope>
    <source>
        <strain evidence="1 2">SA 807</strain>
    </source>
</reference>
<name>A0ACD0P8G3_9BASI</name>
<accession>A0ACD0P8G3</accession>
<proteinExistence type="predicted"/>
<gene>
    <name evidence="1" type="ORF">IE53DRAFT_308472</name>
</gene>
<organism evidence="1 2">
    <name type="scientific">Violaceomyces palustris</name>
    <dbReference type="NCBI Taxonomy" id="1673888"/>
    <lineage>
        <taxon>Eukaryota</taxon>
        <taxon>Fungi</taxon>
        <taxon>Dikarya</taxon>
        <taxon>Basidiomycota</taxon>
        <taxon>Ustilaginomycotina</taxon>
        <taxon>Ustilaginomycetes</taxon>
        <taxon>Violaceomycetales</taxon>
        <taxon>Violaceomycetaceae</taxon>
        <taxon>Violaceomyces</taxon>
    </lineage>
</organism>
<evidence type="ECO:0000313" key="2">
    <source>
        <dbReference type="Proteomes" id="UP000245626"/>
    </source>
</evidence>
<sequence length="942" mass="104232">MPTSTKKPFKRFKAKSKPSKPSGSSSSSRTDQSKPTRKQVPHSSLAWSTVKLPTVSNSAGGTTEEDFFQGFDENDAGFMGLQEVEGVEVVYNDDQRGNRLVKFNVLDQDPLSVPLTPQSQAKGKGKGKGKEEEVQDGEAEEELPFQDFGSDEQEEEIASQPVDTRGRLEEKDAAREEEGGNEEEEEEGEEEEEEGKAEGKGAESDAEDDGEMDDAELAEAFSKAKSFMMDQDSDSEEDDSFDSDLLPHWADHDLHPALKRALHLLKFTRPTEIQSRSLPLAMGTAATDSEGEGQPGHRVHPKKRDVIGISQTGSGKTLAYGLPILDALIKSKPSASSSKLGGEEDEVEEEEQTEDGERIPRPLGALIVTPTRELALQVSSHLNALIKASCQNAEDGTISKIALKKRPLIATVCGGMSEQKQRRLIEQGEHGVDIIVATPGRLWEMLRTDDDLALRLKRTRFLVLDEADRMVEVGHFAEMEYILNLVSRRNEITAPKGSRSDEQGEEGEEEEEEDGDKEQATLRLLPFSKVKANPDMQTFIFSATLSKELQVNLRKRRSKKVFSKKGAKASGSTLDDLMERVDFRDPSPKVVDLTPGQGLPEGLTETKVECLVKDKDLYLYYFLLRYPGRTLVFLNSIDGIRRITPILSNLGLSVFPLHSQLQQKQRLKNLDRFRSAKLSNVSGVTMGNGVSGSGLARPTSSVLLATDVAARGLDIPAVDHVVHYQLPRTADTYVHRSGRTARAGGKGVSVALVEPKEKRVWNDVNRALGRNGEINPLPVEYSFLPDLRSRIDLARQIDNAEHKQSKASHDESWLRNLAEEAELELTSDLDPDNELGSDVESKRKGNKKNGESRQAKLAKNKVRNLKERLEALLRKPMTARGVSHRYLTAGSREFVDSLIHQGQNETMIGVKRSTAQADLEKSNESGKVTSNKRVKKTKLVSE</sequence>
<dbReference type="EMBL" id="KZ819687">
    <property type="protein sequence ID" value="PWN54370.1"/>
    <property type="molecule type" value="Genomic_DNA"/>
</dbReference>
<keyword evidence="2" id="KW-1185">Reference proteome</keyword>
<dbReference type="Proteomes" id="UP000245626">
    <property type="component" value="Unassembled WGS sequence"/>
</dbReference>
<evidence type="ECO:0000313" key="1">
    <source>
        <dbReference type="EMBL" id="PWN54370.1"/>
    </source>
</evidence>